<gene>
    <name evidence="2" type="ORF">CK203_061735</name>
</gene>
<protein>
    <recommendedName>
        <fullName evidence="1">Retrotransposon gag domain-containing protein</fullName>
    </recommendedName>
</protein>
<evidence type="ECO:0000313" key="2">
    <source>
        <dbReference type="EMBL" id="RVW64443.1"/>
    </source>
</evidence>
<reference evidence="2 3" key="1">
    <citation type="journal article" date="2018" name="PLoS Genet.">
        <title>Population sequencing reveals clonal diversity and ancestral inbreeding in the grapevine cultivar Chardonnay.</title>
        <authorList>
            <person name="Roach M.J."/>
            <person name="Johnson D.L."/>
            <person name="Bohlmann J."/>
            <person name="van Vuuren H.J."/>
            <person name="Jones S.J."/>
            <person name="Pretorius I.S."/>
            <person name="Schmidt S.A."/>
            <person name="Borneman A.R."/>
        </authorList>
    </citation>
    <scope>NUCLEOTIDE SEQUENCE [LARGE SCALE GENOMIC DNA]</scope>
    <source>
        <strain evidence="3">cv. Chardonnay</strain>
        <tissue evidence="2">Leaf</tissue>
    </source>
</reference>
<proteinExistence type="predicted"/>
<dbReference type="Proteomes" id="UP000288805">
    <property type="component" value="Unassembled WGS sequence"/>
</dbReference>
<dbReference type="EMBL" id="QGNW01000720">
    <property type="protein sequence ID" value="RVW64443.1"/>
    <property type="molecule type" value="Genomic_DNA"/>
</dbReference>
<dbReference type="Pfam" id="PF03732">
    <property type="entry name" value="Retrotrans_gag"/>
    <property type="match status" value="1"/>
</dbReference>
<organism evidence="2 3">
    <name type="scientific">Vitis vinifera</name>
    <name type="common">Grape</name>
    <dbReference type="NCBI Taxonomy" id="29760"/>
    <lineage>
        <taxon>Eukaryota</taxon>
        <taxon>Viridiplantae</taxon>
        <taxon>Streptophyta</taxon>
        <taxon>Embryophyta</taxon>
        <taxon>Tracheophyta</taxon>
        <taxon>Spermatophyta</taxon>
        <taxon>Magnoliopsida</taxon>
        <taxon>eudicotyledons</taxon>
        <taxon>Gunneridae</taxon>
        <taxon>Pentapetalae</taxon>
        <taxon>rosids</taxon>
        <taxon>Vitales</taxon>
        <taxon>Vitaceae</taxon>
        <taxon>Viteae</taxon>
        <taxon>Vitis</taxon>
    </lineage>
</organism>
<name>A0A438FWW1_VITVI</name>
<accession>A0A438FWW1</accession>
<comment type="caution">
    <text evidence="2">The sequence shown here is derived from an EMBL/GenBank/DDBJ whole genome shotgun (WGS) entry which is preliminary data.</text>
</comment>
<evidence type="ECO:0000313" key="3">
    <source>
        <dbReference type="Proteomes" id="UP000288805"/>
    </source>
</evidence>
<dbReference type="AlphaFoldDB" id="A0A438FWW1"/>
<feature type="domain" description="Retrotransposon gag" evidence="1">
    <location>
        <begin position="2"/>
        <end position="95"/>
    </location>
</feature>
<sequence length="98" mass="11757">MKLKGHARAWWGSVEEQLHCTQHAPVSNWGEMKKRLKEKYLLIDYEQIMFEEMLQLRQGSLTVDQYTDRFHELTVRSKVVENEQQPLARYHTGLRNEL</sequence>
<dbReference type="InterPro" id="IPR005162">
    <property type="entry name" value="Retrotrans_gag_dom"/>
</dbReference>
<evidence type="ECO:0000259" key="1">
    <source>
        <dbReference type="Pfam" id="PF03732"/>
    </source>
</evidence>